<dbReference type="EMBL" id="CWQY01000005">
    <property type="protein sequence ID" value="CSC31660.1"/>
    <property type="molecule type" value="Genomic_DNA"/>
</dbReference>
<reference evidence="1 2" key="1">
    <citation type="submission" date="2015-07" db="EMBL/GenBank/DDBJ databases">
        <authorList>
            <consortium name="Pathogen Informatics"/>
        </authorList>
    </citation>
    <scope>NUCLEOTIDE SEQUENCE [LARGE SCALE GENOMIC DNA]</scope>
    <source>
        <strain evidence="1 2">A316</strain>
    </source>
</reference>
<dbReference type="AlphaFoldDB" id="A0A655Y8D6"/>
<gene>
    <name evidence="1" type="ORF">ERS013200_01129</name>
</gene>
<evidence type="ECO:0000313" key="1">
    <source>
        <dbReference type="EMBL" id="CSC31660.1"/>
    </source>
</evidence>
<organism evidence="1 2">
    <name type="scientific">Vibrio cholerae</name>
    <dbReference type="NCBI Taxonomy" id="666"/>
    <lineage>
        <taxon>Bacteria</taxon>
        <taxon>Pseudomonadati</taxon>
        <taxon>Pseudomonadota</taxon>
        <taxon>Gammaproteobacteria</taxon>
        <taxon>Vibrionales</taxon>
        <taxon>Vibrionaceae</taxon>
        <taxon>Vibrio</taxon>
    </lineage>
</organism>
<name>A0A655Y8D6_VIBCL</name>
<accession>A0A655Y8D6</accession>
<evidence type="ECO:0000313" key="2">
    <source>
        <dbReference type="Proteomes" id="UP000041770"/>
    </source>
</evidence>
<dbReference type="Proteomes" id="UP000041770">
    <property type="component" value="Unassembled WGS sequence"/>
</dbReference>
<protein>
    <submittedName>
        <fullName evidence="1">Uncharacterized protein</fullName>
    </submittedName>
</protein>
<proteinExistence type="predicted"/>
<sequence length="74" mass="8465">MPCRVHQIGSPHSVGGKKLQWPQWFFPLNHRIAVNQRHFCPSVRVWLFYASVDCVAAKVAQSLANERGRHAITQ</sequence>